<keyword evidence="7" id="KW-1185">Reference proteome</keyword>
<keyword evidence="2" id="KW-0645">Protease</keyword>
<dbReference type="InterPro" id="IPR038765">
    <property type="entry name" value="Papain-like_cys_pep_sf"/>
</dbReference>
<name>H7EGZ2_9SPIR</name>
<dbReference type="Gene3D" id="3.90.1720.10">
    <property type="entry name" value="endopeptidase domain like (from Nostoc punctiforme)"/>
    <property type="match status" value="1"/>
</dbReference>
<gene>
    <name evidence="6" type="ORF">TresaDRAFT_2766</name>
</gene>
<dbReference type="Pfam" id="PF00877">
    <property type="entry name" value="NLPC_P60"/>
    <property type="match status" value="1"/>
</dbReference>
<evidence type="ECO:0000256" key="4">
    <source>
        <dbReference type="ARBA" id="ARBA00022807"/>
    </source>
</evidence>
<proteinExistence type="inferred from homology"/>
<dbReference type="EMBL" id="AGRW01000020">
    <property type="protein sequence ID" value="EIC03150.1"/>
    <property type="molecule type" value="Genomic_DNA"/>
</dbReference>
<comment type="similarity">
    <text evidence="1">Belongs to the peptidase C40 family.</text>
</comment>
<dbReference type="SUPFAM" id="SSF54001">
    <property type="entry name" value="Cysteine proteinases"/>
    <property type="match status" value="1"/>
</dbReference>
<dbReference type="PANTHER" id="PTHR47053:SF1">
    <property type="entry name" value="MUREIN DD-ENDOPEPTIDASE MEPH-RELATED"/>
    <property type="match status" value="1"/>
</dbReference>
<organism evidence="6 7">
    <name type="scientific">Treponema saccharophilum DSM 2985</name>
    <dbReference type="NCBI Taxonomy" id="907348"/>
    <lineage>
        <taxon>Bacteria</taxon>
        <taxon>Pseudomonadati</taxon>
        <taxon>Spirochaetota</taxon>
        <taxon>Spirochaetia</taxon>
        <taxon>Spirochaetales</taxon>
        <taxon>Treponemataceae</taxon>
        <taxon>Treponema</taxon>
    </lineage>
</organism>
<dbReference type="GO" id="GO:0006508">
    <property type="term" value="P:proteolysis"/>
    <property type="evidence" value="ECO:0007669"/>
    <property type="project" value="UniProtKB-KW"/>
</dbReference>
<evidence type="ECO:0000259" key="5">
    <source>
        <dbReference type="PROSITE" id="PS51935"/>
    </source>
</evidence>
<dbReference type="Proteomes" id="UP000003571">
    <property type="component" value="Unassembled WGS sequence"/>
</dbReference>
<evidence type="ECO:0000313" key="7">
    <source>
        <dbReference type="Proteomes" id="UP000003571"/>
    </source>
</evidence>
<dbReference type="InterPro" id="IPR051202">
    <property type="entry name" value="Peptidase_C40"/>
</dbReference>
<reference evidence="6 7" key="1">
    <citation type="submission" date="2011-09" db="EMBL/GenBank/DDBJ databases">
        <title>The draft genome of Treponema saccharophilum DSM 2985.</title>
        <authorList>
            <consortium name="US DOE Joint Genome Institute (JGI-PGF)"/>
            <person name="Lucas S."/>
            <person name="Copeland A."/>
            <person name="Lapidus A."/>
            <person name="Glavina del Rio T."/>
            <person name="Dalin E."/>
            <person name="Tice H."/>
            <person name="Bruce D."/>
            <person name="Goodwin L."/>
            <person name="Pitluck S."/>
            <person name="Peters L."/>
            <person name="Kyrpides N."/>
            <person name="Mavromatis K."/>
            <person name="Ivanova N."/>
            <person name="Markowitz V."/>
            <person name="Cheng J.-F."/>
            <person name="Hugenholtz P."/>
            <person name="Woyke T."/>
            <person name="Wu D."/>
            <person name="Gronow S."/>
            <person name="Wellnitz S."/>
            <person name="Brambilla E."/>
            <person name="Klenk H.-P."/>
            <person name="Eisen J.A."/>
        </authorList>
    </citation>
    <scope>NUCLEOTIDE SEQUENCE [LARGE SCALE GENOMIC DNA]</scope>
    <source>
        <strain evidence="6 7">DSM 2985</strain>
    </source>
</reference>
<dbReference type="MEROPS" id="C40.007"/>
<dbReference type="STRING" id="907348.TresaDRAFT_2766"/>
<dbReference type="GO" id="GO:0008234">
    <property type="term" value="F:cysteine-type peptidase activity"/>
    <property type="evidence" value="ECO:0007669"/>
    <property type="project" value="UniProtKB-KW"/>
</dbReference>
<dbReference type="PANTHER" id="PTHR47053">
    <property type="entry name" value="MUREIN DD-ENDOPEPTIDASE MEPH-RELATED"/>
    <property type="match status" value="1"/>
</dbReference>
<dbReference type="OrthoDB" id="9813368at2"/>
<dbReference type="eggNOG" id="COG0791">
    <property type="taxonomic scope" value="Bacteria"/>
</dbReference>
<feature type="domain" description="NlpC/P60" evidence="5">
    <location>
        <begin position="128"/>
        <end position="263"/>
    </location>
</feature>
<sequence>MKKILFIALALFVAVHFFGFDIRGAAESAINAAHRIAGAIIPESEKDFEDIDSQINGIVISSGAKAALEDAKRTAMKHADTILTHLKREMEKILEAHGIAAPSGRTAAPQSSGGYSFDYSAMNVAEMSLLRQRLIDYSMSLRGISYKFGGETPQSGLDCSGFVKYASQNGINVALPRTAQQMYASTQKISSAEREPGDLVFFKSGGKIDHVGIYLGTYSGSGSLSGREIFINAANKGPRTGVVVSALDEPYWRRHFYSTGRFLPSSKEIAEAALSQQAEQAPSL</sequence>
<dbReference type="RefSeq" id="WP_002701729.1">
    <property type="nucleotide sequence ID" value="NZ_AGRW01000020.1"/>
</dbReference>
<evidence type="ECO:0000256" key="3">
    <source>
        <dbReference type="ARBA" id="ARBA00022801"/>
    </source>
</evidence>
<evidence type="ECO:0000313" key="6">
    <source>
        <dbReference type="EMBL" id="EIC03150.1"/>
    </source>
</evidence>
<protein>
    <submittedName>
        <fullName evidence="6">NLP/P60 protein</fullName>
    </submittedName>
</protein>
<comment type="caution">
    <text evidence="6">The sequence shown here is derived from an EMBL/GenBank/DDBJ whole genome shotgun (WGS) entry which is preliminary data.</text>
</comment>
<evidence type="ECO:0000256" key="2">
    <source>
        <dbReference type="ARBA" id="ARBA00022670"/>
    </source>
</evidence>
<dbReference type="AlphaFoldDB" id="H7EGZ2"/>
<dbReference type="PATRIC" id="fig|907348.3.peg.48"/>
<accession>H7EGZ2</accession>
<dbReference type="PROSITE" id="PS51935">
    <property type="entry name" value="NLPC_P60"/>
    <property type="match status" value="1"/>
</dbReference>
<dbReference type="InterPro" id="IPR000064">
    <property type="entry name" value="NLP_P60_dom"/>
</dbReference>
<evidence type="ECO:0000256" key="1">
    <source>
        <dbReference type="ARBA" id="ARBA00007074"/>
    </source>
</evidence>
<keyword evidence="3" id="KW-0378">Hydrolase</keyword>
<keyword evidence="4" id="KW-0788">Thiol protease</keyword>